<organism evidence="2 3">
    <name type="scientific">Lentilactobacillus otakiensis DSM 19908 = JCM 15040</name>
    <dbReference type="NCBI Taxonomy" id="1423780"/>
    <lineage>
        <taxon>Bacteria</taxon>
        <taxon>Bacillati</taxon>
        <taxon>Bacillota</taxon>
        <taxon>Bacilli</taxon>
        <taxon>Lactobacillales</taxon>
        <taxon>Lactobacillaceae</taxon>
        <taxon>Lentilactobacillus</taxon>
    </lineage>
</organism>
<dbReference type="STRING" id="1423780.FD05_GL000940"/>
<evidence type="ECO:0000259" key="1">
    <source>
        <dbReference type="PROSITE" id="PS50943"/>
    </source>
</evidence>
<dbReference type="AlphaFoldDB" id="S4NF10"/>
<keyword evidence="3" id="KW-1185">Reference proteome</keyword>
<dbReference type="InterPro" id="IPR001387">
    <property type="entry name" value="Cro/C1-type_HTH"/>
</dbReference>
<reference evidence="3" key="1">
    <citation type="journal article" date="2013" name="Genome Announc.">
        <title>Draft Genome Sequence of D-Branched-Chain Amino Acid Producer Lactobacillus otakiensis JCM 15040T, Isolated from a Traditional Japanese Pickle.</title>
        <authorList>
            <person name="Doi K."/>
            <person name="Mori K."/>
            <person name="Mutaguchi Y."/>
            <person name="Tashiro K."/>
            <person name="Fujino Y."/>
            <person name="Ohmori T."/>
            <person name="Kuhara S."/>
            <person name="Ohshima T."/>
        </authorList>
    </citation>
    <scope>NUCLEOTIDE SEQUENCE [LARGE SCALE GENOMIC DNA]</scope>
    <source>
        <strain evidence="3">JCM 15040</strain>
    </source>
</reference>
<dbReference type="RefSeq" id="WP_020282007.1">
    <property type="nucleotide sequence ID" value="NZ_AZED01000013.1"/>
</dbReference>
<dbReference type="CDD" id="cd00093">
    <property type="entry name" value="HTH_XRE"/>
    <property type="match status" value="1"/>
</dbReference>
<dbReference type="Pfam" id="PF01381">
    <property type="entry name" value="HTH_3"/>
    <property type="match status" value="1"/>
</dbReference>
<dbReference type="PROSITE" id="PS50943">
    <property type="entry name" value="HTH_CROC1"/>
    <property type="match status" value="1"/>
</dbReference>
<dbReference type="GeneID" id="301048199"/>
<evidence type="ECO:0000313" key="2">
    <source>
        <dbReference type="EMBL" id="GAD17569.1"/>
    </source>
</evidence>
<dbReference type="Proteomes" id="UP000016361">
    <property type="component" value="Unassembled WGS sequence"/>
</dbReference>
<dbReference type="PATRIC" id="fig|1423780.4.peg.942"/>
<name>S4NF10_9LACO</name>
<dbReference type="OrthoDB" id="2224162at2"/>
<protein>
    <recommendedName>
        <fullName evidence="1">HTH cro/C1-type domain-containing protein</fullName>
    </recommendedName>
</protein>
<dbReference type="GO" id="GO:0003677">
    <property type="term" value="F:DNA binding"/>
    <property type="evidence" value="ECO:0007669"/>
    <property type="project" value="InterPro"/>
</dbReference>
<dbReference type="SUPFAM" id="SSF47413">
    <property type="entry name" value="lambda repressor-like DNA-binding domains"/>
    <property type="match status" value="1"/>
</dbReference>
<dbReference type="Gene3D" id="1.10.260.40">
    <property type="entry name" value="lambda repressor-like DNA-binding domains"/>
    <property type="match status" value="1"/>
</dbReference>
<dbReference type="EMBL" id="BASH01000009">
    <property type="protein sequence ID" value="GAD17569.1"/>
    <property type="molecule type" value="Genomic_DNA"/>
</dbReference>
<evidence type="ECO:0000313" key="3">
    <source>
        <dbReference type="Proteomes" id="UP000016361"/>
    </source>
</evidence>
<accession>S4NF10</accession>
<feature type="domain" description="HTH cro/C1-type" evidence="1">
    <location>
        <begin position="41"/>
        <end position="94"/>
    </location>
</feature>
<comment type="caution">
    <text evidence="2">The sequence shown here is derived from an EMBL/GenBank/DDBJ whole genome shotgun (WGS) entry which is preliminary data.</text>
</comment>
<gene>
    <name evidence="2" type="ORF">LOT_2107</name>
</gene>
<dbReference type="InterPro" id="IPR010982">
    <property type="entry name" value="Lambda_DNA-bd_dom_sf"/>
</dbReference>
<proteinExistence type="predicted"/>
<sequence>MAKELKNTSSVDDFIAEQMKDPEFAAGFYEEYNKLASAAAVLKAREAAGITQQELADKARIPQTTVARIERGSNTSIETLTKIAGALGKKVKVSIG</sequence>
<dbReference type="SMART" id="SM00530">
    <property type="entry name" value="HTH_XRE"/>
    <property type="match status" value="1"/>
</dbReference>
<dbReference type="eggNOG" id="COG1396">
    <property type="taxonomic scope" value="Bacteria"/>
</dbReference>